<dbReference type="EMBL" id="JAAKZZ010000097">
    <property type="protein sequence ID" value="NGO69122.1"/>
    <property type="molecule type" value="Genomic_DNA"/>
</dbReference>
<proteinExistence type="predicted"/>
<dbReference type="RefSeq" id="WP_165298813.1">
    <property type="nucleotide sequence ID" value="NZ_JAAKZZ010000097.1"/>
</dbReference>
<protein>
    <submittedName>
        <fullName evidence="2">DUF397 domain-containing protein</fullName>
    </submittedName>
</protein>
<reference evidence="2 3" key="1">
    <citation type="submission" date="2020-02" db="EMBL/GenBank/DDBJ databases">
        <title>Whole-genome analyses of novel actinobacteria.</title>
        <authorList>
            <person name="Sahin N."/>
            <person name="Tatar D."/>
        </authorList>
    </citation>
    <scope>NUCLEOTIDE SEQUENCE [LARGE SCALE GENOMIC DNA]</scope>
    <source>
        <strain evidence="2 3">SB3404</strain>
    </source>
</reference>
<comment type="caution">
    <text evidence="2">The sequence shown here is derived from an EMBL/GenBank/DDBJ whole genome shotgun (WGS) entry which is preliminary data.</text>
</comment>
<sequence>MNERGHVPAPAWCTSTYSGGQGECIEVALTWRTSTYSGAQGDCVQLATNQPDIPVRDTKHQGTGPVIRFPRESWAAFVASLR</sequence>
<dbReference type="AlphaFoldDB" id="A0A6G4WW92"/>
<evidence type="ECO:0000313" key="2">
    <source>
        <dbReference type="EMBL" id="NGO69122.1"/>
    </source>
</evidence>
<gene>
    <name evidence="2" type="ORF">G5C65_12295</name>
</gene>
<dbReference type="Pfam" id="PF04149">
    <property type="entry name" value="DUF397"/>
    <property type="match status" value="1"/>
</dbReference>
<keyword evidence="3" id="KW-1185">Reference proteome</keyword>
<name>A0A6G4WW92_9ACTN</name>
<dbReference type="InterPro" id="IPR007278">
    <property type="entry name" value="DUF397"/>
</dbReference>
<feature type="domain" description="DUF397" evidence="1">
    <location>
        <begin position="29"/>
        <end position="82"/>
    </location>
</feature>
<evidence type="ECO:0000313" key="3">
    <source>
        <dbReference type="Proteomes" id="UP000477722"/>
    </source>
</evidence>
<evidence type="ECO:0000259" key="1">
    <source>
        <dbReference type="Pfam" id="PF04149"/>
    </source>
</evidence>
<organism evidence="2 3">
    <name type="scientific">Streptomyces boncukensis</name>
    <dbReference type="NCBI Taxonomy" id="2711219"/>
    <lineage>
        <taxon>Bacteria</taxon>
        <taxon>Bacillati</taxon>
        <taxon>Actinomycetota</taxon>
        <taxon>Actinomycetes</taxon>
        <taxon>Kitasatosporales</taxon>
        <taxon>Streptomycetaceae</taxon>
        <taxon>Streptomyces</taxon>
    </lineage>
</organism>
<dbReference type="Proteomes" id="UP000477722">
    <property type="component" value="Unassembled WGS sequence"/>
</dbReference>
<accession>A0A6G4WW92</accession>